<dbReference type="SUPFAM" id="SSF53686">
    <property type="entry name" value="Tryptophan synthase beta subunit-like PLP-dependent enzymes"/>
    <property type="match status" value="1"/>
</dbReference>
<dbReference type="InterPro" id="IPR023026">
    <property type="entry name" value="Trp_synth_beta/beta-like"/>
</dbReference>
<evidence type="ECO:0000259" key="14">
    <source>
        <dbReference type="Pfam" id="PF00291"/>
    </source>
</evidence>
<evidence type="ECO:0000256" key="11">
    <source>
        <dbReference type="ARBA" id="ARBA00023239"/>
    </source>
</evidence>
<evidence type="ECO:0000313" key="15">
    <source>
        <dbReference type="EMBL" id="WBW73298.1"/>
    </source>
</evidence>
<dbReference type="Gene3D" id="3.20.20.70">
    <property type="entry name" value="Aldolase class I"/>
    <property type="match status" value="1"/>
</dbReference>
<evidence type="ECO:0000256" key="6">
    <source>
        <dbReference type="ARBA" id="ARBA00018724"/>
    </source>
</evidence>
<keyword evidence="7 13" id="KW-0028">Amino-acid biosynthesis</keyword>
<dbReference type="KEGG" id="som:SOMG_02850"/>
<dbReference type="NCBIfam" id="TIGR00262">
    <property type="entry name" value="trpA"/>
    <property type="match status" value="1"/>
</dbReference>
<evidence type="ECO:0000256" key="13">
    <source>
        <dbReference type="RuleBase" id="RU003663"/>
    </source>
</evidence>
<dbReference type="PROSITE" id="PS00167">
    <property type="entry name" value="TRP_SYNTHASE_ALPHA"/>
    <property type="match status" value="1"/>
</dbReference>
<dbReference type="FunFam" id="3.20.20.70:FF:000151">
    <property type="entry name" value="Tryptophan synthase"/>
    <property type="match status" value="1"/>
</dbReference>
<dbReference type="PROSITE" id="PS00168">
    <property type="entry name" value="TRP_SYNTHASE_BETA"/>
    <property type="match status" value="1"/>
</dbReference>
<accession>A0AAE9WEJ5</accession>
<evidence type="ECO:0000256" key="3">
    <source>
        <dbReference type="ARBA" id="ARBA00005761"/>
    </source>
</evidence>
<dbReference type="InterPro" id="IPR001926">
    <property type="entry name" value="TrpB-like_PALP"/>
</dbReference>
<name>A0AAE9WEJ5_9SCHI</name>
<dbReference type="Proteomes" id="UP001212411">
    <property type="component" value="Chromosome 2"/>
</dbReference>
<evidence type="ECO:0000256" key="5">
    <source>
        <dbReference type="ARBA" id="ARBA00012043"/>
    </source>
</evidence>
<evidence type="ECO:0000256" key="12">
    <source>
        <dbReference type="ARBA" id="ARBA00049047"/>
    </source>
</evidence>
<dbReference type="InterPro" id="IPR002028">
    <property type="entry name" value="Trp_synthase_suA"/>
</dbReference>
<keyword evidence="8 13" id="KW-0822">Tryptophan biosynthesis</keyword>
<comment type="pathway">
    <text evidence="2 13">Amino-acid biosynthesis; L-tryptophan biosynthesis; L-tryptophan from chorismate: step 5/5.</text>
</comment>
<dbReference type="GO" id="GO:0005737">
    <property type="term" value="C:cytoplasm"/>
    <property type="evidence" value="ECO:0007669"/>
    <property type="project" value="TreeGrafter"/>
</dbReference>
<proteinExistence type="inferred from homology"/>
<evidence type="ECO:0000256" key="2">
    <source>
        <dbReference type="ARBA" id="ARBA00004733"/>
    </source>
</evidence>
<dbReference type="PANTHER" id="PTHR48077:SF3">
    <property type="entry name" value="TRYPTOPHAN SYNTHASE"/>
    <property type="match status" value="1"/>
</dbReference>
<keyword evidence="11 13" id="KW-0456">Lyase</keyword>
<evidence type="ECO:0000256" key="8">
    <source>
        <dbReference type="ARBA" id="ARBA00022822"/>
    </source>
</evidence>
<dbReference type="InterPro" id="IPR018204">
    <property type="entry name" value="Trp_synthase_alpha_AS"/>
</dbReference>
<evidence type="ECO:0000256" key="4">
    <source>
        <dbReference type="ARBA" id="ARBA00006095"/>
    </source>
</evidence>
<dbReference type="FunFam" id="3.40.50.1100:FF:000004">
    <property type="entry name" value="Tryptophan synthase beta chain"/>
    <property type="match status" value="1"/>
</dbReference>
<dbReference type="EMBL" id="CP115612">
    <property type="protein sequence ID" value="WBW73298.1"/>
    <property type="molecule type" value="Genomic_DNA"/>
</dbReference>
<evidence type="ECO:0000256" key="9">
    <source>
        <dbReference type="ARBA" id="ARBA00022898"/>
    </source>
</evidence>
<dbReference type="Gene3D" id="3.40.50.1100">
    <property type="match status" value="2"/>
</dbReference>
<reference evidence="15 16" key="1">
    <citation type="journal article" date="2023" name="G3 (Bethesda)">
        <title>A high-quality reference genome for the fission yeast Schizosaccharomyces osmophilus.</title>
        <authorList>
            <person name="Jia G.S."/>
            <person name="Zhang W.C."/>
            <person name="Liang Y."/>
            <person name="Liu X.H."/>
            <person name="Rhind N."/>
            <person name="Pidoux A."/>
            <person name="Brysch-Herzberg M."/>
            <person name="Du L.L."/>
        </authorList>
    </citation>
    <scope>NUCLEOTIDE SEQUENCE [LARGE SCALE GENOMIC DNA]</scope>
    <source>
        <strain evidence="15 16">CBS 15793</strain>
    </source>
</reference>
<dbReference type="Pfam" id="PF00290">
    <property type="entry name" value="Trp_syntA"/>
    <property type="match status" value="1"/>
</dbReference>
<dbReference type="InterPro" id="IPR011060">
    <property type="entry name" value="RibuloseP-bd_barrel"/>
</dbReference>
<organism evidence="15 16">
    <name type="scientific">Schizosaccharomyces osmophilus</name>
    <dbReference type="NCBI Taxonomy" id="2545709"/>
    <lineage>
        <taxon>Eukaryota</taxon>
        <taxon>Fungi</taxon>
        <taxon>Dikarya</taxon>
        <taxon>Ascomycota</taxon>
        <taxon>Taphrinomycotina</taxon>
        <taxon>Schizosaccharomycetes</taxon>
        <taxon>Schizosaccharomycetales</taxon>
        <taxon>Schizosaccharomycetaceae</taxon>
        <taxon>Schizosaccharomyces</taxon>
    </lineage>
</organism>
<evidence type="ECO:0000256" key="1">
    <source>
        <dbReference type="ARBA" id="ARBA00001933"/>
    </source>
</evidence>
<dbReference type="CDD" id="cd04724">
    <property type="entry name" value="Tryptophan_synthase_alpha"/>
    <property type="match status" value="1"/>
</dbReference>
<comment type="similarity">
    <text evidence="4">In the N-terminal section; belongs to the TrpA family.</text>
</comment>
<dbReference type="AlphaFoldDB" id="A0AAE9WEJ5"/>
<gene>
    <name evidence="15" type="primary">trp2</name>
    <name evidence="15" type="ORF">SOMG_02850</name>
</gene>
<keyword evidence="10 13" id="KW-0057">Aromatic amino acid biosynthesis</keyword>
<sequence>MAEQLRNTFLQARKENKNVLVTFITCGFPSVDETIDIMKGLQAGGAGVIELGVPFSDAVADGPTICKGNEVALKNNVSLTVVFDTVKRAREAGVTIPILLMGYYNPVYSYGDKNTIQKSKEVGANGFIIVDLPPEEAVGFRAECSKEGLSFIPLVAPSTTDNRLRILASIADSFIYVVSRMGSTGSSASGQINSALPEFCDRIRKYAGNTPLAVGFGVNTNEHFRYVGSVADGVVIGSKIIDVIFKAEPGKAANDVKEYCQYLTQSDTSAPPAKRFASDTAVNTAPPAAIIEPANEMYLPQTFGSFGGMFVPEALTQCLVELESAFYKAINDEKFWEEFRSYYDYMGRPSALDYAKRLTEYCGGANIWLKREDLNHGGSHKINNSIGQILIAKRLGKNRVIAETGAGQHGVATAIAAAKLGMKCTIYMGAEDCRRQSLNVFRIRLLGADVIPVTSGTKTLRDAVNEALRAWVAEIDTTHYLIGSAIGPHPFPTIVKTFQSVIGKETKAQMQEKRGKLPDAVVACVGGGSNSIGLFSPFKEDKSVQLLGCEAGGSGIGTDKHSATLSRGKIGVFHGVRTYVLQREDGQIQDTHSISAGLDYPAVGPELSELKETQRGNFIAVTDAECLEGFRALCHYEGIVPALESSHAIFGGMELAKTLSKDKDIVICVSGRGDKDVQSVAEQLPILGPQIGWDLRF</sequence>
<comment type="similarity">
    <text evidence="3">In the C-terminal section; belongs to the TrpB family.</text>
</comment>
<dbReference type="GeneID" id="80876330"/>
<evidence type="ECO:0000256" key="7">
    <source>
        <dbReference type="ARBA" id="ARBA00022605"/>
    </source>
</evidence>
<dbReference type="EC" id="4.2.1.20" evidence="5 13"/>
<evidence type="ECO:0000256" key="10">
    <source>
        <dbReference type="ARBA" id="ARBA00023141"/>
    </source>
</evidence>
<evidence type="ECO:0000313" key="16">
    <source>
        <dbReference type="Proteomes" id="UP001212411"/>
    </source>
</evidence>
<keyword evidence="9 13" id="KW-0663">Pyridoxal phosphate</keyword>
<comment type="cofactor">
    <cofactor evidence="1 13">
        <name>pyridoxal 5'-phosphate</name>
        <dbReference type="ChEBI" id="CHEBI:597326"/>
    </cofactor>
</comment>
<dbReference type="RefSeq" id="XP_056037541.1">
    <property type="nucleotide sequence ID" value="XM_056181641.1"/>
</dbReference>
<dbReference type="InterPro" id="IPR036052">
    <property type="entry name" value="TrpB-like_PALP_sf"/>
</dbReference>
<keyword evidence="16" id="KW-1185">Reference proteome</keyword>
<dbReference type="PANTHER" id="PTHR48077">
    <property type="entry name" value="TRYPTOPHAN SYNTHASE-RELATED"/>
    <property type="match status" value="1"/>
</dbReference>
<dbReference type="GO" id="GO:0004834">
    <property type="term" value="F:tryptophan synthase activity"/>
    <property type="evidence" value="ECO:0007669"/>
    <property type="project" value="UniProtKB-EC"/>
</dbReference>
<dbReference type="InterPro" id="IPR006653">
    <property type="entry name" value="Trp_synth_b_CS"/>
</dbReference>
<comment type="catalytic activity">
    <reaction evidence="12 13">
        <text>(1S,2R)-1-C-(indol-3-yl)glycerol 3-phosphate + L-serine = D-glyceraldehyde 3-phosphate + L-tryptophan + H2O</text>
        <dbReference type="Rhea" id="RHEA:10532"/>
        <dbReference type="ChEBI" id="CHEBI:15377"/>
        <dbReference type="ChEBI" id="CHEBI:33384"/>
        <dbReference type="ChEBI" id="CHEBI:57912"/>
        <dbReference type="ChEBI" id="CHEBI:58866"/>
        <dbReference type="ChEBI" id="CHEBI:59776"/>
        <dbReference type="EC" id="4.2.1.20"/>
    </reaction>
</comment>
<feature type="domain" description="Tryptophan synthase beta chain-like PALP" evidence="14">
    <location>
        <begin position="348"/>
        <end position="671"/>
    </location>
</feature>
<dbReference type="InterPro" id="IPR006654">
    <property type="entry name" value="Trp_synth_beta"/>
</dbReference>
<dbReference type="HAMAP" id="MF_00133">
    <property type="entry name" value="Trp_synth_beta"/>
    <property type="match status" value="1"/>
</dbReference>
<dbReference type="FunFam" id="3.40.50.1100:FF:000001">
    <property type="entry name" value="Tryptophan synthase beta chain"/>
    <property type="match status" value="1"/>
</dbReference>
<dbReference type="SUPFAM" id="SSF51366">
    <property type="entry name" value="Ribulose-phoshate binding barrel"/>
    <property type="match status" value="1"/>
</dbReference>
<dbReference type="Pfam" id="PF00291">
    <property type="entry name" value="PALP"/>
    <property type="match status" value="1"/>
</dbReference>
<dbReference type="CDD" id="cd06446">
    <property type="entry name" value="Trp-synth_B"/>
    <property type="match status" value="1"/>
</dbReference>
<dbReference type="InterPro" id="IPR013785">
    <property type="entry name" value="Aldolase_TIM"/>
</dbReference>
<dbReference type="NCBIfam" id="TIGR00263">
    <property type="entry name" value="trpB"/>
    <property type="match status" value="1"/>
</dbReference>
<protein>
    <recommendedName>
        <fullName evidence="6 13">Tryptophan synthase</fullName>
        <ecNumber evidence="5 13">4.2.1.20</ecNumber>
    </recommendedName>
</protein>
<dbReference type="HAMAP" id="MF_00131">
    <property type="entry name" value="Trp_synth_alpha"/>
    <property type="match status" value="1"/>
</dbReference>